<feature type="transmembrane region" description="Helical" evidence="7">
    <location>
        <begin position="75"/>
        <end position="99"/>
    </location>
</feature>
<sequence>MVISASFKPPREIFAIPPTLIFTPTLDNYRELWRAWPAFFDNMLNSLIITIGATAITIAFATCAGYVYSRYSSRALTLSAFFMVLVRMLPPIVVTLPLFPVFSYLHLSDTHLVLMLLYAAFFVSLSTWIMRAFIDQVPRELEEAAVVDGATLLQILRRIVFPLVMNGVIAASLFVIVYAWNEYIFALVFTTRDARTTPLVISEILSTVEGVDWGVLFAAATVQLAPVLIFVLAAQRYVVAGLAAGAVKG</sequence>
<comment type="similarity">
    <text evidence="7">Belongs to the binding-protein-dependent transport system permease family.</text>
</comment>
<keyword evidence="5 7" id="KW-1133">Transmembrane helix</keyword>
<keyword evidence="4 7" id="KW-0812">Transmembrane</keyword>
<protein>
    <submittedName>
        <fullName evidence="9">Carbohydrate ABC transporter permease</fullName>
    </submittedName>
</protein>
<feature type="transmembrane region" description="Helical" evidence="7">
    <location>
        <begin position="47"/>
        <end position="68"/>
    </location>
</feature>
<evidence type="ECO:0000256" key="3">
    <source>
        <dbReference type="ARBA" id="ARBA00022475"/>
    </source>
</evidence>
<feature type="transmembrane region" description="Helical" evidence="7">
    <location>
        <begin position="159"/>
        <end position="180"/>
    </location>
</feature>
<keyword evidence="10" id="KW-1185">Reference proteome</keyword>
<evidence type="ECO:0000256" key="2">
    <source>
        <dbReference type="ARBA" id="ARBA00022448"/>
    </source>
</evidence>
<comment type="caution">
    <text evidence="9">The sequence shown here is derived from an EMBL/GenBank/DDBJ whole genome shotgun (WGS) entry which is preliminary data.</text>
</comment>
<evidence type="ECO:0000256" key="1">
    <source>
        <dbReference type="ARBA" id="ARBA00004651"/>
    </source>
</evidence>
<evidence type="ECO:0000256" key="4">
    <source>
        <dbReference type="ARBA" id="ARBA00022692"/>
    </source>
</evidence>
<feature type="transmembrane region" description="Helical" evidence="7">
    <location>
        <begin position="111"/>
        <end position="130"/>
    </location>
</feature>
<keyword evidence="6 7" id="KW-0472">Membrane</keyword>
<dbReference type="EMBL" id="JAERQM010000010">
    <property type="protein sequence ID" value="MBU8546891.1"/>
    <property type="molecule type" value="Genomic_DNA"/>
</dbReference>
<evidence type="ECO:0000256" key="7">
    <source>
        <dbReference type="RuleBase" id="RU363032"/>
    </source>
</evidence>
<gene>
    <name evidence="9" type="ORF">JJQ90_24440</name>
</gene>
<dbReference type="PANTHER" id="PTHR32243:SF52">
    <property type="entry name" value="ABC TRANSPORTER PERMEASE PROTEIN"/>
    <property type="match status" value="1"/>
</dbReference>
<dbReference type="PROSITE" id="PS50928">
    <property type="entry name" value="ABC_TM1"/>
    <property type="match status" value="1"/>
</dbReference>
<name>A0ABS6HF00_9PROT</name>
<feature type="domain" description="ABC transmembrane type-1" evidence="8">
    <location>
        <begin position="43"/>
        <end position="234"/>
    </location>
</feature>
<reference evidence="9 10" key="1">
    <citation type="submission" date="2021-01" db="EMBL/GenBank/DDBJ databases">
        <title>Roseomonas sp. nov, a bacterium isolated from an oil production mixture in Yumen Oilfield.</title>
        <authorList>
            <person name="Wu D."/>
        </authorList>
    </citation>
    <scope>NUCLEOTIDE SEQUENCE [LARGE SCALE GENOMIC DNA]</scope>
    <source>
        <strain evidence="9 10">ROY-5-3</strain>
    </source>
</reference>
<evidence type="ECO:0000259" key="8">
    <source>
        <dbReference type="PROSITE" id="PS50928"/>
    </source>
</evidence>
<proteinExistence type="inferred from homology"/>
<dbReference type="Proteomes" id="UP000689967">
    <property type="component" value="Unassembled WGS sequence"/>
</dbReference>
<keyword evidence="3" id="KW-1003">Cell membrane</keyword>
<feature type="transmembrane region" description="Helical" evidence="7">
    <location>
        <begin position="213"/>
        <end position="234"/>
    </location>
</feature>
<dbReference type="InterPro" id="IPR000515">
    <property type="entry name" value="MetI-like"/>
</dbReference>
<organism evidence="9 10">
    <name type="scientific">Falsiroseomonas oleicola</name>
    <dbReference type="NCBI Taxonomy" id="2801474"/>
    <lineage>
        <taxon>Bacteria</taxon>
        <taxon>Pseudomonadati</taxon>
        <taxon>Pseudomonadota</taxon>
        <taxon>Alphaproteobacteria</taxon>
        <taxon>Acetobacterales</taxon>
        <taxon>Roseomonadaceae</taxon>
        <taxon>Falsiroseomonas</taxon>
    </lineage>
</organism>
<evidence type="ECO:0000256" key="5">
    <source>
        <dbReference type="ARBA" id="ARBA00022989"/>
    </source>
</evidence>
<keyword evidence="2 7" id="KW-0813">Transport</keyword>
<accession>A0ABS6HF00</accession>
<dbReference type="PANTHER" id="PTHR32243">
    <property type="entry name" value="MALTOSE TRANSPORT SYSTEM PERMEASE-RELATED"/>
    <property type="match status" value="1"/>
</dbReference>
<dbReference type="Pfam" id="PF00528">
    <property type="entry name" value="BPD_transp_1"/>
    <property type="match status" value="1"/>
</dbReference>
<evidence type="ECO:0000313" key="10">
    <source>
        <dbReference type="Proteomes" id="UP000689967"/>
    </source>
</evidence>
<evidence type="ECO:0000256" key="6">
    <source>
        <dbReference type="ARBA" id="ARBA00023136"/>
    </source>
</evidence>
<comment type="subcellular location">
    <subcellularLocation>
        <location evidence="1 7">Cell membrane</location>
        <topology evidence="1 7">Multi-pass membrane protein</topology>
    </subcellularLocation>
</comment>
<evidence type="ECO:0000313" key="9">
    <source>
        <dbReference type="EMBL" id="MBU8546891.1"/>
    </source>
</evidence>
<dbReference type="CDD" id="cd06261">
    <property type="entry name" value="TM_PBP2"/>
    <property type="match status" value="1"/>
</dbReference>
<dbReference type="InterPro" id="IPR050901">
    <property type="entry name" value="BP-dep_ABC_trans_perm"/>
</dbReference>